<organism evidence="2 3">
    <name type="scientific">Penicillium daleae</name>
    <dbReference type="NCBI Taxonomy" id="63821"/>
    <lineage>
        <taxon>Eukaryota</taxon>
        <taxon>Fungi</taxon>
        <taxon>Dikarya</taxon>
        <taxon>Ascomycota</taxon>
        <taxon>Pezizomycotina</taxon>
        <taxon>Eurotiomycetes</taxon>
        <taxon>Eurotiomycetidae</taxon>
        <taxon>Eurotiales</taxon>
        <taxon>Aspergillaceae</taxon>
        <taxon>Penicillium</taxon>
    </lineage>
</organism>
<dbReference type="GeneID" id="81603288"/>
<feature type="compositionally biased region" description="Polar residues" evidence="1">
    <location>
        <begin position="61"/>
        <end position="83"/>
    </location>
</feature>
<evidence type="ECO:0000313" key="2">
    <source>
        <dbReference type="EMBL" id="KAJ5438665.1"/>
    </source>
</evidence>
<evidence type="ECO:0000256" key="1">
    <source>
        <dbReference type="SAM" id="MobiDB-lite"/>
    </source>
</evidence>
<dbReference type="AlphaFoldDB" id="A0AAD6BXY3"/>
<accession>A0AAD6BXY3</accession>
<gene>
    <name evidence="2" type="ORF">N7458_009663</name>
</gene>
<name>A0AAD6BXY3_9EURO</name>
<protein>
    <submittedName>
        <fullName evidence="2">Uncharacterized protein</fullName>
    </submittedName>
</protein>
<reference evidence="2" key="2">
    <citation type="journal article" date="2023" name="IMA Fungus">
        <title>Comparative genomic study of the Penicillium genus elucidates a diverse pangenome and 15 lateral gene transfer events.</title>
        <authorList>
            <person name="Petersen C."/>
            <person name="Sorensen T."/>
            <person name="Nielsen M.R."/>
            <person name="Sondergaard T.E."/>
            <person name="Sorensen J.L."/>
            <person name="Fitzpatrick D.A."/>
            <person name="Frisvad J.C."/>
            <person name="Nielsen K.L."/>
        </authorList>
    </citation>
    <scope>NUCLEOTIDE SEQUENCE</scope>
    <source>
        <strain evidence="2">IBT 16125</strain>
    </source>
</reference>
<proteinExistence type="predicted"/>
<dbReference type="Proteomes" id="UP001213681">
    <property type="component" value="Unassembled WGS sequence"/>
</dbReference>
<keyword evidence="3" id="KW-1185">Reference proteome</keyword>
<feature type="region of interest" description="Disordered" evidence="1">
    <location>
        <begin position="45"/>
        <end position="104"/>
    </location>
</feature>
<dbReference type="EMBL" id="JAPVEA010000008">
    <property type="protein sequence ID" value="KAJ5438665.1"/>
    <property type="molecule type" value="Genomic_DNA"/>
</dbReference>
<reference evidence="2" key="1">
    <citation type="submission" date="2022-12" db="EMBL/GenBank/DDBJ databases">
        <authorList>
            <person name="Petersen C."/>
        </authorList>
    </citation>
    <scope>NUCLEOTIDE SEQUENCE</scope>
    <source>
        <strain evidence="2">IBT 16125</strain>
    </source>
</reference>
<comment type="caution">
    <text evidence="2">The sequence shown here is derived from an EMBL/GenBank/DDBJ whole genome shotgun (WGS) entry which is preliminary data.</text>
</comment>
<evidence type="ECO:0000313" key="3">
    <source>
        <dbReference type="Proteomes" id="UP001213681"/>
    </source>
</evidence>
<dbReference type="RefSeq" id="XP_056761894.1">
    <property type="nucleotide sequence ID" value="XM_056913045.1"/>
</dbReference>
<sequence>MTIFPALYRVEGNNQHDILVSKGTLLVKACEESLPPLKKLKLAWSADSRDQSPSIKPEPDNMTQNRTMQNIPWTSNHAGSSQKFQKRAAGDGNFQVVIPKQHSS</sequence>